<name>A0A5C8PQP9_9HYPH</name>
<sequence>MIFLTEHWFEAASSIQQRFGPITVRPDGIKDERKARQYIAQVVGILRALEAATKIGKAVITSVRFHNRPVLIFPYDGQGGECNAWAKKDWGLFTGTVSFTPFVHGGASSCAGPRGTYEPAGAPHELLLHELTHIVRAVSGKIGDSDEEEIAVMVANMFSAEIHRDLISDYNIRNTIAANSDLAAFSRDYYEENEDMVEAFCRQSKQFALRLALVDTVFNPPRQYFEKTRPPEWPRRR</sequence>
<accession>A0A5C8PQP9</accession>
<evidence type="ECO:0000313" key="1">
    <source>
        <dbReference type="EMBL" id="TXL77513.1"/>
    </source>
</evidence>
<evidence type="ECO:0000313" key="2">
    <source>
        <dbReference type="Proteomes" id="UP000321638"/>
    </source>
</evidence>
<proteinExistence type="predicted"/>
<gene>
    <name evidence="1" type="ORF">FHP25_08755</name>
</gene>
<keyword evidence="2" id="KW-1185">Reference proteome</keyword>
<dbReference type="EMBL" id="VDUZ01000008">
    <property type="protein sequence ID" value="TXL77513.1"/>
    <property type="molecule type" value="Genomic_DNA"/>
</dbReference>
<dbReference type="AlphaFoldDB" id="A0A5C8PQP9"/>
<protein>
    <submittedName>
        <fullName evidence="1">Uncharacterized protein</fullName>
    </submittedName>
</protein>
<dbReference type="RefSeq" id="WP_178133396.1">
    <property type="nucleotide sequence ID" value="NZ_VDUZ01000008.1"/>
</dbReference>
<dbReference type="Proteomes" id="UP000321638">
    <property type="component" value="Unassembled WGS sequence"/>
</dbReference>
<reference evidence="1 2" key="1">
    <citation type="submission" date="2019-06" db="EMBL/GenBank/DDBJ databases">
        <title>New taxonomy in bacterial strain CC-CFT640, isolated from vineyard.</title>
        <authorList>
            <person name="Lin S.-Y."/>
            <person name="Tsai C.-F."/>
            <person name="Young C.-C."/>
        </authorList>
    </citation>
    <scope>NUCLEOTIDE SEQUENCE [LARGE SCALE GENOMIC DNA]</scope>
    <source>
        <strain evidence="1 2">CC-CFT640</strain>
    </source>
</reference>
<comment type="caution">
    <text evidence="1">The sequence shown here is derived from an EMBL/GenBank/DDBJ whole genome shotgun (WGS) entry which is preliminary data.</text>
</comment>
<organism evidence="1 2">
    <name type="scientific">Vineibacter terrae</name>
    <dbReference type="NCBI Taxonomy" id="2586908"/>
    <lineage>
        <taxon>Bacteria</taxon>
        <taxon>Pseudomonadati</taxon>
        <taxon>Pseudomonadota</taxon>
        <taxon>Alphaproteobacteria</taxon>
        <taxon>Hyphomicrobiales</taxon>
        <taxon>Vineibacter</taxon>
    </lineage>
</organism>